<evidence type="ECO:0000313" key="4">
    <source>
        <dbReference type="Proteomes" id="UP000198848"/>
    </source>
</evidence>
<dbReference type="Proteomes" id="UP000198848">
    <property type="component" value="Unassembled WGS sequence"/>
</dbReference>
<proteinExistence type="predicted"/>
<sequence>MLPGFSEESVMKRATIVALVGALVVALAVAPLGAASVGTDAQPQTDADDSDETTPGERLSGVVAVQNAEIDGEVTERTYGVKLANAQSDEAKADVVNEQIDDVEQRLDDVEQRLDDLEDARESGEITEGQYRAEVATVAAERATVERLAEDANATASELPPEHAVDVDALAELRERANELTGPEVAEIAQSIAGDRVGQTPAADREPGAPIDVPGQERGDNPADETPADDEPGNETSEDDDQTESSETEVSDEQDSDTGDSGNR</sequence>
<keyword evidence="1" id="KW-0175">Coiled coil</keyword>
<reference evidence="4" key="1">
    <citation type="submission" date="2016-10" db="EMBL/GenBank/DDBJ databases">
        <authorList>
            <person name="Varghese N."/>
            <person name="Submissions S."/>
        </authorList>
    </citation>
    <scope>NUCLEOTIDE SEQUENCE [LARGE SCALE GENOMIC DNA]</scope>
    <source>
        <strain evidence="4">DSM 24767</strain>
    </source>
</reference>
<dbReference type="AlphaFoldDB" id="A0A1H1GJY8"/>
<name>A0A1H1GJY8_NATTX</name>
<feature type="region of interest" description="Disordered" evidence="2">
    <location>
        <begin position="37"/>
        <end position="58"/>
    </location>
</feature>
<protein>
    <submittedName>
        <fullName evidence="3">Uncharacterized protein</fullName>
    </submittedName>
</protein>
<evidence type="ECO:0000256" key="1">
    <source>
        <dbReference type="SAM" id="Coils"/>
    </source>
</evidence>
<feature type="compositionally biased region" description="Acidic residues" evidence="2">
    <location>
        <begin position="222"/>
        <end position="258"/>
    </location>
</feature>
<evidence type="ECO:0000313" key="3">
    <source>
        <dbReference type="EMBL" id="SDR13481.1"/>
    </source>
</evidence>
<dbReference type="Gene3D" id="3.90.20.10">
    <property type="match status" value="1"/>
</dbReference>
<gene>
    <name evidence="3" type="ORF">SAMN04489842_2468</name>
</gene>
<keyword evidence="4" id="KW-1185">Reference proteome</keyword>
<evidence type="ECO:0000256" key="2">
    <source>
        <dbReference type="SAM" id="MobiDB-lite"/>
    </source>
</evidence>
<dbReference type="EMBL" id="FNLC01000002">
    <property type="protein sequence ID" value="SDR13481.1"/>
    <property type="molecule type" value="Genomic_DNA"/>
</dbReference>
<accession>A0A1H1GJY8</accession>
<feature type="coiled-coil region" evidence="1">
    <location>
        <begin position="86"/>
        <end position="127"/>
    </location>
</feature>
<organism evidence="3 4">
    <name type="scientific">Natronobacterium texcoconense</name>
    <dbReference type="NCBI Taxonomy" id="1095778"/>
    <lineage>
        <taxon>Archaea</taxon>
        <taxon>Methanobacteriati</taxon>
        <taxon>Methanobacteriota</taxon>
        <taxon>Stenosarchaea group</taxon>
        <taxon>Halobacteria</taxon>
        <taxon>Halobacteriales</taxon>
        <taxon>Natrialbaceae</taxon>
        <taxon>Natronobacterium</taxon>
    </lineage>
</organism>
<dbReference type="STRING" id="1095778.SAMN04489842_2468"/>
<feature type="region of interest" description="Disordered" evidence="2">
    <location>
        <begin position="175"/>
        <end position="264"/>
    </location>
</feature>